<accession>A0A1F5HHJ1</accession>
<comment type="caution">
    <text evidence="4">The sequence shown here is derived from an EMBL/GenBank/DDBJ whole genome shotgun (WGS) entry which is preliminary data.</text>
</comment>
<dbReference type="EMBL" id="MFBQ01000047">
    <property type="protein sequence ID" value="OGE03590.1"/>
    <property type="molecule type" value="Genomic_DNA"/>
</dbReference>
<dbReference type="PANTHER" id="PTHR43793:SF1">
    <property type="entry name" value="FAD SYNTHASE"/>
    <property type="match status" value="1"/>
</dbReference>
<gene>
    <name evidence="4" type="ORF">A3B51_01100</name>
</gene>
<dbReference type="Gene3D" id="3.40.50.620">
    <property type="entry name" value="HUPs"/>
    <property type="match status" value="1"/>
</dbReference>
<dbReference type="SUPFAM" id="SSF52374">
    <property type="entry name" value="Nucleotidylyl transferase"/>
    <property type="match status" value="1"/>
</dbReference>
<dbReference type="PANTHER" id="PTHR43793">
    <property type="entry name" value="FAD SYNTHASE"/>
    <property type="match status" value="1"/>
</dbReference>
<name>A0A1F5HHJ1_9BACT</name>
<evidence type="ECO:0000256" key="2">
    <source>
        <dbReference type="ARBA" id="ARBA00022695"/>
    </source>
</evidence>
<evidence type="ECO:0000313" key="5">
    <source>
        <dbReference type="Proteomes" id="UP000176780"/>
    </source>
</evidence>
<dbReference type="InterPro" id="IPR004821">
    <property type="entry name" value="Cyt_trans-like"/>
</dbReference>
<keyword evidence="2" id="KW-0548">Nucleotidyltransferase</keyword>
<dbReference type="InterPro" id="IPR050385">
    <property type="entry name" value="Archaeal_FAD_synthase"/>
</dbReference>
<dbReference type="STRING" id="1797727.A3B51_01100"/>
<dbReference type="Pfam" id="PF01467">
    <property type="entry name" value="CTP_transf_like"/>
    <property type="match status" value="1"/>
</dbReference>
<dbReference type="AlphaFoldDB" id="A0A1F5HHJ1"/>
<dbReference type="NCBIfam" id="TIGR00125">
    <property type="entry name" value="cyt_tran_rel"/>
    <property type="match status" value="1"/>
</dbReference>
<dbReference type="GO" id="GO:0016779">
    <property type="term" value="F:nucleotidyltransferase activity"/>
    <property type="evidence" value="ECO:0007669"/>
    <property type="project" value="UniProtKB-KW"/>
</dbReference>
<proteinExistence type="predicted"/>
<organism evidence="4 5">
    <name type="scientific">Candidatus Curtissbacteria bacterium RIFCSPLOWO2_01_FULL_41_18</name>
    <dbReference type="NCBI Taxonomy" id="1797727"/>
    <lineage>
        <taxon>Bacteria</taxon>
        <taxon>Candidatus Curtissiibacteriota</taxon>
    </lineage>
</organism>
<evidence type="ECO:0000256" key="1">
    <source>
        <dbReference type="ARBA" id="ARBA00022679"/>
    </source>
</evidence>
<dbReference type="InterPro" id="IPR014729">
    <property type="entry name" value="Rossmann-like_a/b/a_fold"/>
</dbReference>
<feature type="domain" description="Cytidyltransferase-like" evidence="3">
    <location>
        <begin position="6"/>
        <end position="135"/>
    </location>
</feature>
<dbReference type="Proteomes" id="UP000176780">
    <property type="component" value="Unassembled WGS sequence"/>
</dbReference>
<evidence type="ECO:0000313" key="4">
    <source>
        <dbReference type="EMBL" id="OGE03590.1"/>
    </source>
</evidence>
<evidence type="ECO:0000259" key="3">
    <source>
        <dbReference type="Pfam" id="PF01467"/>
    </source>
</evidence>
<protein>
    <recommendedName>
        <fullName evidence="3">Cytidyltransferase-like domain-containing protein</fullName>
    </recommendedName>
</protein>
<reference evidence="4 5" key="1">
    <citation type="journal article" date="2016" name="Nat. Commun.">
        <title>Thousands of microbial genomes shed light on interconnected biogeochemical processes in an aquifer system.</title>
        <authorList>
            <person name="Anantharaman K."/>
            <person name="Brown C.T."/>
            <person name="Hug L.A."/>
            <person name="Sharon I."/>
            <person name="Castelle C.J."/>
            <person name="Probst A.J."/>
            <person name="Thomas B.C."/>
            <person name="Singh A."/>
            <person name="Wilkins M.J."/>
            <person name="Karaoz U."/>
            <person name="Brodie E.L."/>
            <person name="Williams K.H."/>
            <person name="Hubbard S.S."/>
            <person name="Banfield J.F."/>
        </authorList>
    </citation>
    <scope>NUCLEOTIDE SEQUENCE [LARGE SCALE GENOMIC DNA]</scope>
</reference>
<keyword evidence="1" id="KW-0808">Transferase</keyword>
<sequence length="139" mass="15710">MKVVMVFGAFDGLHPGHLDFFKQAKKYGDFLVVSVGTDKNVKRIKSKQALFNQTQRLALVATCKIVDRSVLGAENNFYGHIKNYKPDVVCLGYDQWASEEEVKKGLRAVGLSDTRVVRLKPFRTTRAKSTIVKKRSVDF</sequence>